<evidence type="ECO:0000313" key="1">
    <source>
        <dbReference type="EMBL" id="SBV94940.1"/>
    </source>
</evidence>
<proteinExistence type="predicted"/>
<reference evidence="1" key="1">
    <citation type="submission" date="2016-04" db="EMBL/GenBank/DDBJ databases">
        <authorList>
            <person name="Evans L.H."/>
            <person name="Alamgir A."/>
            <person name="Owens N."/>
            <person name="Weber N.D."/>
            <person name="Virtaneva K."/>
            <person name="Barbian K."/>
            <person name="Babar A."/>
            <person name="Rosenke K."/>
        </authorList>
    </citation>
    <scope>NUCLEOTIDE SEQUENCE</scope>
    <source>
        <strain evidence="1">86-2</strain>
    </source>
</reference>
<protein>
    <submittedName>
        <fullName evidence="1">Uncharacterized protein</fullName>
    </submittedName>
</protein>
<sequence>MGRSNKFTQRINVLLPAPDSPIIPNILPLGTVRDIFDRAVEDAFFP</sequence>
<accession>A0A212J672</accession>
<gene>
    <name evidence="1" type="ORF">KL86DYS2_10819</name>
</gene>
<name>A0A212J672_9BACT</name>
<dbReference type="AlphaFoldDB" id="A0A212J672"/>
<dbReference type="EMBL" id="FLUL01000001">
    <property type="protein sequence ID" value="SBV94940.1"/>
    <property type="molecule type" value="Genomic_DNA"/>
</dbReference>
<organism evidence="1">
    <name type="scientific">uncultured Dysgonomonas sp</name>
    <dbReference type="NCBI Taxonomy" id="206096"/>
    <lineage>
        <taxon>Bacteria</taxon>
        <taxon>Pseudomonadati</taxon>
        <taxon>Bacteroidota</taxon>
        <taxon>Bacteroidia</taxon>
        <taxon>Bacteroidales</taxon>
        <taxon>Dysgonomonadaceae</taxon>
        <taxon>Dysgonomonas</taxon>
        <taxon>environmental samples</taxon>
    </lineage>
</organism>